<evidence type="ECO:0000313" key="11">
    <source>
        <dbReference type="EMBL" id="CAB4891583.1"/>
    </source>
</evidence>
<dbReference type="Gene3D" id="2.40.110.10">
    <property type="entry name" value="Butyryl-CoA Dehydrogenase, subunit A, domain 2"/>
    <property type="match status" value="1"/>
</dbReference>
<dbReference type="InterPro" id="IPR006091">
    <property type="entry name" value="Acyl-CoA_Oxase/DH_mid-dom"/>
</dbReference>
<evidence type="ECO:0000313" key="9">
    <source>
        <dbReference type="EMBL" id="CAB4749248.1"/>
    </source>
</evidence>
<evidence type="ECO:0000256" key="4">
    <source>
        <dbReference type="ARBA" id="ARBA00022827"/>
    </source>
</evidence>
<dbReference type="InterPro" id="IPR052161">
    <property type="entry name" value="Mycobact_Acyl-CoA_DH"/>
</dbReference>
<evidence type="ECO:0000259" key="7">
    <source>
        <dbReference type="Pfam" id="PF02770"/>
    </source>
</evidence>
<evidence type="ECO:0000313" key="10">
    <source>
        <dbReference type="EMBL" id="CAB4825218.1"/>
    </source>
</evidence>
<evidence type="ECO:0000256" key="1">
    <source>
        <dbReference type="ARBA" id="ARBA00001974"/>
    </source>
</evidence>
<keyword evidence="3" id="KW-0285">Flavoprotein</keyword>
<dbReference type="InterPro" id="IPR009075">
    <property type="entry name" value="AcylCo_DH/oxidase_C"/>
</dbReference>
<feature type="domain" description="Acyl-CoA dehydrogenase/oxidase N-terminal" evidence="8">
    <location>
        <begin position="6"/>
        <end position="115"/>
    </location>
</feature>
<organism evidence="10">
    <name type="scientific">freshwater metagenome</name>
    <dbReference type="NCBI Taxonomy" id="449393"/>
    <lineage>
        <taxon>unclassified sequences</taxon>
        <taxon>metagenomes</taxon>
        <taxon>ecological metagenomes</taxon>
    </lineage>
</organism>
<feature type="domain" description="Acyl-CoA dehydrogenase/oxidase N-terminal" evidence="8">
    <location>
        <begin position="354"/>
        <end position="448"/>
    </location>
</feature>
<dbReference type="Pfam" id="PF02770">
    <property type="entry name" value="Acyl-CoA_dh_M"/>
    <property type="match status" value="1"/>
</dbReference>
<gene>
    <name evidence="9" type="ORF">UFOPK2754_01707</name>
    <name evidence="10" type="ORF">UFOPK3139_00967</name>
    <name evidence="11" type="ORF">UFOPK3543_00306</name>
</gene>
<dbReference type="Pfam" id="PF00441">
    <property type="entry name" value="Acyl-CoA_dh_1"/>
    <property type="match status" value="2"/>
</dbReference>
<evidence type="ECO:0000256" key="2">
    <source>
        <dbReference type="ARBA" id="ARBA00009347"/>
    </source>
</evidence>
<accession>A0A6J6ZXR7</accession>
<dbReference type="InterPro" id="IPR037069">
    <property type="entry name" value="AcylCoA_DH/ox_N_sf"/>
</dbReference>
<comment type="cofactor">
    <cofactor evidence="1">
        <name>FAD</name>
        <dbReference type="ChEBI" id="CHEBI:57692"/>
    </cofactor>
</comment>
<dbReference type="GO" id="GO:0005886">
    <property type="term" value="C:plasma membrane"/>
    <property type="evidence" value="ECO:0007669"/>
    <property type="project" value="TreeGrafter"/>
</dbReference>
<name>A0A6J6ZXR7_9ZZZZ</name>
<dbReference type="FunFam" id="2.40.110.10:FF:000011">
    <property type="entry name" value="Acyl-CoA dehydrogenase FadE34"/>
    <property type="match status" value="1"/>
</dbReference>
<dbReference type="InterPro" id="IPR009100">
    <property type="entry name" value="AcylCoA_DH/oxidase_NM_dom_sf"/>
</dbReference>
<dbReference type="InterPro" id="IPR046373">
    <property type="entry name" value="Acyl-CoA_Oxase/DH_mid-dom_sf"/>
</dbReference>
<feature type="domain" description="Acyl-CoA oxidase/dehydrogenase middle" evidence="7">
    <location>
        <begin position="452"/>
        <end position="546"/>
    </location>
</feature>
<dbReference type="PANTHER" id="PTHR43292">
    <property type="entry name" value="ACYL-COA DEHYDROGENASE"/>
    <property type="match status" value="1"/>
</dbReference>
<dbReference type="PANTHER" id="PTHR43292:SF4">
    <property type="entry name" value="ACYL-COA DEHYDROGENASE FADE34"/>
    <property type="match status" value="1"/>
</dbReference>
<dbReference type="EMBL" id="CAFBMH010000006">
    <property type="protein sequence ID" value="CAB4891583.1"/>
    <property type="molecule type" value="Genomic_DNA"/>
</dbReference>
<dbReference type="SUPFAM" id="SSF47203">
    <property type="entry name" value="Acyl-CoA dehydrogenase C-terminal domain-like"/>
    <property type="match status" value="2"/>
</dbReference>
<dbReference type="EMBL" id="CAEZYR010000060">
    <property type="protein sequence ID" value="CAB4749248.1"/>
    <property type="molecule type" value="Genomic_DNA"/>
</dbReference>
<evidence type="ECO:0000259" key="8">
    <source>
        <dbReference type="Pfam" id="PF02771"/>
    </source>
</evidence>
<dbReference type="GO" id="GO:0016627">
    <property type="term" value="F:oxidoreductase activity, acting on the CH-CH group of donors"/>
    <property type="evidence" value="ECO:0007669"/>
    <property type="project" value="InterPro"/>
</dbReference>
<dbReference type="InterPro" id="IPR036250">
    <property type="entry name" value="AcylCo_DH-like_C"/>
</dbReference>
<dbReference type="GO" id="GO:0050660">
    <property type="term" value="F:flavin adenine dinucleotide binding"/>
    <property type="evidence" value="ECO:0007669"/>
    <property type="project" value="InterPro"/>
</dbReference>
<comment type="similarity">
    <text evidence="2">Belongs to the acyl-CoA dehydrogenase family.</text>
</comment>
<dbReference type="InterPro" id="IPR013786">
    <property type="entry name" value="AcylCoA_DH/ox_N"/>
</dbReference>
<dbReference type="Gene3D" id="1.20.140.10">
    <property type="entry name" value="Butyryl-CoA Dehydrogenase, subunit A, domain 3"/>
    <property type="match status" value="2"/>
</dbReference>
<feature type="domain" description="Acyl-CoA dehydrogenase/oxidase C-terminal" evidence="6">
    <location>
        <begin position="201"/>
        <end position="335"/>
    </location>
</feature>
<keyword evidence="4" id="KW-0274">FAD</keyword>
<proteinExistence type="inferred from homology"/>
<evidence type="ECO:0000256" key="5">
    <source>
        <dbReference type="ARBA" id="ARBA00023002"/>
    </source>
</evidence>
<dbReference type="Pfam" id="PF02771">
    <property type="entry name" value="Acyl-CoA_dh_N"/>
    <property type="match status" value="2"/>
</dbReference>
<feature type="domain" description="Acyl-CoA dehydrogenase/oxidase C-terminal" evidence="6">
    <location>
        <begin position="558"/>
        <end position="704"/>
    </location>
</feature>
<dbReference type="AlphaFoldDB" id="A0A6J6ZXR7"/>
<dbReference type="EMBL" id="CAFABA010000030">
    <property type="protein sequence ID" value="CAB4825218.1"/>
    <property type="molecule type" value="Genomic_DNA"/>
</dbReference>
<evidence type="ECO:0000256" key="3">
    <source>
        <dbReference type="ARBA" id="ARBA00022630"/>
    </source>
</evidence>
<evidence type="ECO:0000259" key="6">
    <source>
        <dbReference type="Pfam" id="PF00441"/>
    </source>
</evidence>
<dbReference type="SUPFAM" id="SSF56645">
    <property type="entry name" value="Acyl-CoA dehydrogenase NM domain-like"/>
    <property type="match status" value="2"/>
</dbReference>
<reference evidence="10" key="1">
    <citation type="submission" date="2020-05" db="EMBL/GenBank/DDBJ databases">
        <authorList>
            <person name="Chiriac C."/>
            <person name="Salcher M."/>
            <person name="Ghai R."/>
            <person name="Kavagutti S V."/>
        </authorList>
    </citation>
    <scope>NUCLEOTIDE SEQUENCE</scope>
</reference>
<dbReference type="Gene3D" id="1.10.540.10">
    <property type="entry name" value="Acyl-CoA dehydrogenase/oxidase, N-terminal domain"/>
    <property type="match status" value="2"/>
</dbReference>
<keyword evidence="5" id="KW-0560">Oxidoreductase</keyword>
<protein>
    <submittedName>
        <fullName evidence="10">Unannotated protein</fullName>
    </submittedName>
</protein>
<sequence length="713" mass="74862">MAIAITEDHRALAAVATDFCIRRDALGLARATRDADTDGTPLWTDMAALGWLGLHLPEEYGGSGYGLAEFAVVLEATGAALLPGPFLPTVLASYVIAQAGDDATRAALLPGFADGSRIGGVGRVGGAVLGATHAHTLVLIDGNDALVVTTGAPGVTITERGNIDRTRRSAHVGLDPAALASAIRLEGAAAIVERVGVALGAAEAAGGSRACVELATAYAKQRVQFGRVIGSFQAVKHLLADALASAELATAVAWDAVRALDAAADIRIDEQAAFACAVAGSVALEAYENCAKTNIQVHGGIGCTYEHDAHLWFRRATALTATFGTINTHRAATAELAERGVVRGAEVDLGAAADAFRAQVRAFVERYAALASDDKPDALANSGYLFPHWPEPWGRGAGPVEQLVVEQELRGKVRKPNMGLASWNLPTIIAYGTPEQQEKWVGGSLRGEFMWCQLFSEPDAGSDLASLTTRAEKVPGGWRLNGQKVWTSIAHLANVGLCVARTNPNAPKHQGISCFVVDMSAPGLDVRPLRELTGHPTFNEVFFNDVFLPDDALIGELDHGWSAARTTLANERVSLSGAGTAAFATSARGLFALAARHCPGDVSVRQEIGALVAHHQAMDLLGLRRVGKALEGAEPGAEGNVGKLLGSEHDKRVTDLAMRIAGPDAVFDDDHLAMWTNSYLFSRALSIAGGTSQVLRNVIAERLLGLPREPMLA</sequence>